<dbReference type="PANTHER" id="PTHR30399:SF1">
    <property type="entry name" value="UTP PYROPHOSPHATASE"/>
    <property type="match status" value="1"/>
</dbReference>
<keyword evidence="3" id="KW-1185">Reference proteome</keyword>
<dbReference type="InterPro" id="IPR053136">
    <property type="entry name" value="UTP_pyrophosphatase-like"/>
</dbReference>
<dbReference type="AlphaFoldDB" id="A0A1D8ILK3"/>
<dbReference type="CDD" id="cd07344">
    <property type="entry name" value="M48_yhfN_like"/>
    <property type="match status" value="1"/>
</dbReference>
<dbReference type="Gene3D" id="3.30.2010.10">
    <property type="entry name" value="Metalloproteases ('zincins'), catalytic domain"/>
    <property type="match status" value="1"/>
</dbReference>
<dbReference type="EMBL" id="CP017415">
    <property type="protein sequence ID" value="AOU97339.1"/>
    <property type="molecule type" value="Genomic_DNA"/>
</dbReference>
<dbReference type="Proteomes" id="UP000095401">
    <property type="component" value="Chromosome"/>
</dbReference>
<dbReference type="InterPro" id="IPR002725">
    <property type="entry name" value="YgjP-like_metallopeptidase"/>
</dbReference>
<name>A0A1D8ILK3_9GAMM</name>
<protein>
    <recommendedName>
        <fullName evidence="1">YgjP-like metallopeptidase domain-containing protein</fullName>
    </recommendedName>
</protein>
<evidence type="ECO:0000259" key="1">
    <source>
        <dbReference type="Pfam" id="PF01863"/>
    </source>
</evidence>
<dbReference type="PANTHER" id="PTHR30399">
    <property type="entry name" value="UNCHARACTERIZED PROTEIN YGJP"/>
    <property type="match status" value="1"/>
</dbReference>
<dbReference type="Pfam" id="PF01863">
    <property type="entry name" value="YgjP-like"/>
    <property type="match status" value="1"/>
</dbReference>
<feature type="domain" description="YgjP-like metallopeptidase" evidence="1">
    <location>
        <begin position="22"/>
        <end position="223"/>
    </location>
</feature>
<evidence type="ECO:0000313" key="3">
    <source>
        <dbReference type="Proteomes" id="UP000095401"/>
    </source>
</evidence>
<dbReference type="RefSeq" id="WP_070077726.1">
    <property type="nucleotide sequence ID" value="NZ_CP017415.1"/>
</dbReference>
<organism evidence="2 3">
    <name type="scientific">Acidihalobacter yilgarnensis</name>
    <dbReference type="NCBI Taxonomy" id="2819280"/>
    <lineage>
        <taxon>Bacteria</taxon>
        <taxon>Pseudomonadati</taxon>
        <taxon>Pseudomonadota</taxon>
        <taxon>Gammaproteobacteria</taxon>
        <taxon>Chromatiales</taxon>
        <taxon>Ectothiorhodospiraceae</taxon>
        <taxon>Acidihalobacter</taxon>
    </lineage>
</organism>
<accession>A0A1D8ILK3</accession>
<evidence type="ECO:0000313" key="2">
    <source>
        <dbReference type="EMBL" id="AOU97339.1"/>
    </source>
</evidence>
<dbReference type="KEGG" id="aprs:BI364_04440"/>
<proteinExistence type="predicted"/>
<reference evidence="3" key="1">
    <citation type="submission" date="2016-09" db="EMBL/GenBank/DDBJ databases">
        <title>Acidihalobacter prosperus F5.</title>
        <authorList>
            <person name="Khaleque H.N."/>
            <person name="Ramsay J.P."/>
            <person name="Kaksonen A.H."/>
            <person name="Boxall N.J."/>
            <person name="Watkin E.L.J."/>
        </authorList>
    </citation>
    <scope>NUCLEOTIDE SEQUENCE [LARGE SCALE GENOMIC DNA]</scope>
    <source>
        <strain evidence="3">F5</strain>
    </source>
</reference>
<sequence length="236" mass="26891">MTATSAIAWLDDCEFRHSYRAKRLRISVSPRSGVVVTLPPGISRARALAFVETQREWIERQLARLPPPTPPGPPERVALPALGLDLAVHFVSESRERPHLRETCNGLYLTGDWRTHDVWRTLFTNWLRTRAHAAYLPVIAEQAERMGLRHGRVSVRLQRTRWGSCNRHGDISLNAKLLLLSPALMRHVIIHELAHIRHLDHSPAFWAVVEAADPAWRSHRRALCQASSSLPGWLEH</sequence>
<gene>
    <name evidence="2" type="ORF">BI364_04440</name>
</gene>